<dbReference type="SUPFAM" id="SSF50891">
    <property type="entry name" value="Cyclophilin-like"/>
    <property type="match status" value="1"/>
</dbReference>
<dbReference type="Gene3D" id="2.40.100.10">
    <property type="entry name" value="Cyclophilin-like"/>
    <property type="match status" value="1"/>
</dbReference>
<dbReference type="PANTHER" id="PTHR38435:SF1">
    <property type="entry name" value="DUF871 DOMAIN-CONTAINING PROTEIN"/>
    <property type="match status" value="1"/>
</dbReference>
<dbReference type="Pfam" id="PF05913">
    <property type="entry name" value="MupG_C"/>
    <property type="match status" value="1"/>
</dbReference>
<evidence type="ECO:0000259" key="1">
    <source>
        <dbReference type="Pfam" id="PF05913"/>
    </source>
</evidence>
<name>A0A2A5SKB8_LACLH</name>
<dbReference type="AlphaFoldDB" id="A0A2A5SKB8"/>
<sequence>MPEIKVVPRETISENERKCLFEATHSYRGDKSAYMLRSTMTRITYKDLEFPAHDTDKIQRGDVIIDNEGYGQYKGETQIALREMENDGRVNVVGRIADDELFLLDFLKPWSSFKLIESKK</sequence>
<comment type="caution">
    <text evidence="2">The sequence shown here is derived from an EMBL/GenBank/DDBJ whole genome shotgun (WGS) entry which is preliminary data.</text>
</comment>
<protein>
    <recommendedName>
        <fullName evidence="1">6-phospho-N-acetylmuramidase C-terminal domain-containing protein</fullName>
    </recommendedName>
</protein>
<dbReference type="InterPro" id="IPR008589">
    <property type="entry name" value="MupG"/>
</dbReference>
<dbReference type="EMBL" id="JXKA01000003">
    <property type="protein sequence ID" value="PCS13895.1"/>
    <property type="molecule type" value="Genomic_DNA"/>
</dbReference>
<dbReference type="InterPro" id="IPR043894">
    <property type="entry name" value="MupG_C"/>
</dbReference>
<evidence type="ECO:0000313" key="3">
    <source>
        <dbReference type="Proteomes" id="UP000218744"/>
    </source>
</evidence>
<dbReference type="InterPro" id="IPR029000">
    <property type="entry name" value="Cyclophilin-like_dom_sf"/>
</dbReference>
<gene>
    <name evidence="2" type="ORF">RU90_GL001374</name>
</gene>
<accession>A0A2A5SKB8</accession>
<proteinExistence type="predicted"/>
<feature type="domain" description="6-phospho-N-acetylmuramidase C-terminal" evidence="1">
    <location>
        <begin position="3"/>
        <end position="115"/>
    </location>
</feature>
<organism evidence="2 3">
    <name type="scientific">Lactococcus lactis subsp. hordniae</name>
    <dbReference type="NCBI Taxonomy" id="203404"/>
    <lineage>
        <taxon>Bacteria</taxon>
        <taxon>Bacillati</taxon>
        <taxon>Bacillota</taxon>
        <taxon>Bacilli</taxon>
        <taxon>Lactobacillales</taxon>
        <taxon>Streptococcaceae</taxon>
        <taxon>Lactococcus</taxon>
    </lineage>
</organism>
<dbReference type="PANTHER" id="PTHR38435">
    <property type="match status" value="1"/>
</dbReference>
<dbReference type="Proteomes" id="UP000218744">
    <property type="component" value="Unassembled WGS sequence"/>
</dbReference>
<evidence type="ECO:0000313" key="2">
    <source>
        <dbReference type="EMBL" id="PCS13895.1"/>
    </source>
</evidence>
<reference evidence="2 3" key="1">
    <citation type="submission" date="2014-12" db="EMBL/GenBank/DDBJ databases">
        <title>Draft genome sequences of 10 type strains of Lactococcus.</title>
        <authorList>
            <person name="Sun Z."/>
            <person name="Zhong Z."/>
            <person name="Liu W."/>
            <person name="Zhang W."/>
            <person name="Zhang H."/>
        </authorList>
    </citation>
    <scope>NUCLEOTIDE SEQUENCE [LARGE SCALE GENOMIC DNA]</scope>
    <source>
        <strain evidence="2 3">DSM 20450</strain>
    </source>
</reference>